<gene>
    <name evidence="2" type="ORF">C0Q70_09143</name>
</gene>
<dbReference type="Proteomes" id="UP000245119">
    <property type="component" value="Linkage Group LG5"/>
</dbReference>
<dbReference type="EMBL" id="PZQS01000005">
    <property type="protein sequence ID" value="PVD29886.1"/>
    <property type="molecule type" value="Genomic_DNA"/>
</dbReference>
<accession>A0A2T7P909</accession>
<keyword evidence="3" id="KW-1185">Reference proteome</keyword>
<evidence type="ECO:0000313" key="3">
    <source>
        <dbReference type="Proteomes" id="UP000245119"/>
    </source>
</evidence>
<sequence length="227" mass="25357">MLLTTVLHLLCLASLAAAFLFNRASWDGLKVTWGMDTHNPNTFAALPRQESEAKQDGWTKIADCDKRNAVVSFLRQQQVSGVRYVKDNDYSIILLFDRNGYIAGIQCGNGTDPVSHSIHIPMRETGLATTSWTKGHCFAYMGMHYWHNLTADMSCEYFFPAFLLYNKGALTAFGWATGLGLTSKRFEHPPHAAFSSFLNPVPLCLNQYAQLSTMHIYFTSDPTAIAC</sequence>
<organism evidence="2 3">
    <name type="scientific">Pomacea canaliculata</name>
    <name type="common">Golden apple snail</name>
    <dbReference type="NCBI Taxonomy" id="400727"/>
    <lineage>
        <taxon>Eukaryota</taxon>
        <taxon>Metazoa</taxon>
        <taxon>Spiralia</taxon>
        <taxon>Lophotrochozoa</taxon>
        <taxon>Mollusca</taxon>
        <taxon>Gastropoda</taxon>
        <taxon>Caenogastropoda</taxon>
        <taxon>Architaenioglossa</taxon>
        <taxon>Ampullarioidea</taxon>
        <taxon>Ampullariidae</taxon>
        <taxon>Pomacea</taxon>
    </lineage>
</organism>
<reference evidence="2 3" key="1">
    <citation type="submission" date="2018-04" db="EMBL/GenBank/DDBJ databases">
        <title>The genome of golden apple snail Pomacea canaliculata provides insight into stress tolerance and invasive adaptation.</title>
        <authorList>
            <person name="Liu C."/>
            <person name="Liu B."/>
            <person name="Ren Y."/>
            <person name="Zhang Y."/>
            <person name="Wang H."/>
            <person name="Li S."/>
            <person name="Jiang F."/>
            <person name="Yin L."/>
            <person name="Zhang G."/>
            <person name="Qian W."/>
            <person name="Fan W."/>
        </authorList>
    </citation>
    <scope>NUCLEOTIDE SEQUENCE [LARGE SCALE GENOMIC DNA]</scope>
    <source>
        <strain evidence="2">SZHN2017</strain>
        <tissue evidence="2">Muscle</tissue>
    </source>
</reference>
<dbReference type="STRING" id="400727.A0A2T7P909"/>
<evidence type="ECO:0000313" key="2">
    <source>
        <dbReference type="EMBL" id="PVD29886.1"/>
    </source>
</evidence>
<dbReference type="AlphaFoldDB" id="A0A2T7P909"/>
<feature type="signal peptide" evidence="1">
    <location>
        <begin position="1"/>
        <end position="18"/>
    </location>
</feature>
<proteinExistence type="predicted"/>
<keyword evidence="1" id="KW-0732">Signal</keyword>
<protein>
    <submittedName>
        <fullName evidence="2">Uncharacterized protein</fullName>
    </submittedName>
</protein>
<feature type="chain" id="PRO_5015750930" evidence="1">
    <location>
        <begin position="19"/>
        <end position="227"/>
    </location>
</feature>
<dbReference type="OrthoDB" id="6042561at2759"/>
<name>A0A2T7P909_POMCA</name>
<comment type="caution">
    <text evidence="2">The sequence shown here is derived from an EMBL/GenBank/DDBJ whole genome shotgun (WGS) entry which is preliminary data.</text>
</comment>
<evidence type="ECO:0000256" key="1">
    <source>
        <dbReference type="SAM" id="SignalP"/>
    </source>
</evidence>